<organism evidence="3 4">
    <name type="scientific">Ichthyophthirius multifiliis</name>
    <name type="common">White spot disease agent</name>
    <name type="synonym">Ich</name>
    <dbReference type="NCBI Taxonomy" id="5932"/>
    <lineage>
        <taxon>Eukaryota</taxon>
        <taxon>Sar</taxon>
        <taxon>Alveolata</taxon>
        <taxon>Ciliophora</taxon>
        <taxon>Intramacronucleata</taxon>
        <taxon>Oligohymenophorea</taxon>
        <taxon>Hymenostomatida</taxon>
        <taxon>Ophryoglenina</taxon>
        <taxon>Ichthyophthirius</taxon>
    </lineage>
</organism>
<proteinExistence type="predicted"/>
<dbReference type="GeneID" id="14903614"/>
<dbReference type="Proteomes" id="UP000008983">
    <property type="component" value="Unassembled WGS sequence"/>
</dbReference>
<sequence>MISNKYNKMMEVFTTTKIQLKNKYIKIDNEQDYLETQENIYNRVLFKLQNQGHKTTEAKEEERKLSNSKEFIERNENMFKVYYQRAAIYDRLQGLSDQQIQEEVRNSPTKMKNRVRKLIKKLEKLNVVLRPDGTVDFSQVKNENLRAKLQENLYVKYALMQKDLEFEFPHKEHQMDQALVLKKQLEKVRQQQENYTRDIIQIAGSPFKMIQQIQSYENTHDSTEELAQKQKEQQRLGTIQLEQNYLQSLSKPLYESQGTYKLFETYEERMLRIEEKWLRKQLKNQDKIDDDKENRLIEIIDRLRRLKYKIDQQSYKNAKQLIFEEHEVFGEDLLQDEKHSYEDLRNYLYQTQEERRKSDLDIQNDNKINEMIQINEFYEDLSNPYDKAYLSKINLKDTIEFKKSKEQKIQELRFIKESQEGLEEDQQNALDQLEDSQENDEGLMTMQEYEKGLEMDSIKINKKDSEQLVDESKQNNEKRKIVDFINKANREKKTKSKTKVE</sequence>
<feature type="compositionally biased region" description="Basic residues" evidence="2">
    <location>
        <begin position="490"/>
        <end position="501"/>
    </location>
</feature>
<protein>
    <submittedName>
        <fullName evidence="3">Uncharacterized protein</fullName>
    </submittedName>
</protein>
<dbReference type="EMBL" id="GL984353">
    <property type="protein sequence ID" value="EGR27566.1"/>
    <property type="molecule type" value="Genomic_DNA"/>
</dbReference>
<feature type="compositionally biased region" description="Basic and acidic residues" evidence="2">
    <location>
        <begin position="464"/>
        <end position="482"/>
    </location>
</feature>
<evidence type="ECO:0000313" key="3">
    <source>
        <dbReference type="EMBL" id="EGR27566.1"/>
    </source>
</evidence>
<reference evidence="3 4" key="1">
    <citation type="submission" date="2011-07" db="EMBL/GenBank/DDBJ databases">
        <authorList>
            <person name="Coyne R."/>
            <person name="Brami D."/>
            <person name="Johnson J."/>
            <person name="Hostetler J."/>
            <person name="Hannick L."/>
            <person name="Clark T."/>
            <person name="Cassidy-Hanley D."/>
            <person name="Inman J."/>
        </authorList>
    </citation>
    <scope>NUCLEOTIDE SEQUENCE [LARGE SCALE GENOMIC DNA]</scope>
    <source>
        <strain evidence="3 4">G5</strain>
    </source>
</reference>
<name>G0R4R0_ICHMU</name>
<dbReference type="eggNOG" id="ENOG502SP77">
    <property type="taxonomic scope" value="Eukaryota"/>
</dbReference>
<evidence type="ECO:0000256" key="1">
    <source>
        <dbReference type="SAM" id="Coils"/>
    </source>
</evidence>
<dbReference type="OMA" id="FHERSHI"/>
<dbReference type="AlphaFoldDB" id="G0R4R0"/>
<keyword evidence="1" id="KW-0175">Coiled coil</keyword>
<dbReference type="RefSeq" id="XP_004025018.1">
    <property type="nucleotide sequence ID" value="XM_004024969.1"/>
</dbReference>
<dbReference type="OrthoDB" id="313064at2759"/>
<feature type="region of interest" description="Disordered" evidence="2">
    <location>
        <begin position="464"/>
        <end position="501"/>
    </location>
</feature>
<evidence type="ECO:0000313" key="4">
    <source>
        <dbReference type="Proteomes" id="UP000008983"/>
    </source>
</evidence>
<evidence type="ECO:0000256" key="2">
    <source>
        <dbReference type="SAM" id="MobiDB-lite"/>
    </source>
</evidence>
<feature type="coiled-coil region" evidence="1">
    <location>
        <begin position="171"/>
        <end position="233"/>
    </location>
</feature>
<dbReference type="InParanoid" id="G0R4R0"/>
<keyword evidence="4" id="KW-1185">Reference proteome</keyword>
<gene>
    <name evidence="3" type="ORF">IMG5_194290</name>
</gene>
<accession>G0R4R0</accession>